<sequence>MTYADKSLPIYSSPDIKYYGTTCGDADSADNARHMREFAMSLM</sequence>
<reference evidence="1 2" key="2">
    <citation type="submission" date="2014-09" db="EMBL/GenBank/DDBJ databases">
        <authorList>
            <consortium name="NBRP consortium"/>
            <person name="Sawabe T."/>
            <person name="Meirelles P."/>
            <person name="Nakanishi M."/>
            <person name="Sayaka M."/>
            <person name="Hattori M."/>
            <person name="Ohkuma M."/>
        </authorList>
    </citation>
    <scope>NUCLEOTIDE SEQUENCE [LARGE SCALE GENOMIC DNA]</scope>
    <source>
        <strain evidence="1 2">JCM 19240</strain>
    </source>
</reference>
<evidence type="ECO:0000313" key="1">
    <source>
        <dbReference type="EMBL" id="GAL32233.1"/>
    </source>
</evidence>
<comment type="caution">
    <text evidence="1">The sequence shown here is derived from an EMBL/GenBank/DDBJ whole genome shotgun (WGS) entry which is preliminary data.</text>
</comment>
<name>A0A090SZ54_9VIBR</name>
<evidence type="ECO:0000313" key="2">
    <source>
        <dbReference type="Proteomes" id="UP000029224"/>
    </source>
</evidence>
<gene>
    <name evidence="1" type="ORF">JCM19240_5664</name>
</gene>
<organism evidence="1 2">
    <name type="scientific">Vibrio maritimus</name>
    <dbReference type="NCBI Taxonomy" id="990268"/>
    <lineage>
        <taxon>Bacteria</taxon>
        <taxon>Pseudomonadati</taxon>
        <taxon>Pseudomonadota</taxon>
        <taxon>Gammaproteobacteria</taxon>
        <taxon>Vibrionales</taxon>
        <taxon>Vibrionaceae</taxon>
        <taxon>Vibrio</taxon>
    </lineage>
</organism>
<keyword evidence="2" id="KW-1185">Reference proteome</keyword>
<reference evidence="1 2" key="1">
    <citation type="submission" date="2014-09" db="EMBL/GenBank/DDBJ databases">
        <title>Vibrio maritimus JCM 19240. (C210) whole genome shotgun sequence.</title>
        <authorList>
            <person name="Sawabe T."/>
            <person name="Meirelles P."/>
            <person name="Nakanishi M."/>
            <person name="Sayaka M."/>
            <person name="Hattori M."/>
            <person name="Ohkuma M."/>
        </authorList>
    </citation>
    <scope>NUCLEOTIDE SEQUENCE [LARGE SCALE GENOMIC DNA]</scope>
    <source>
        <strain evidence="1 2">JCM 19240</strain>
    </source>
</reference>
<protein>
    <submittedName>
        <fullName evidence="1">Uncharacterized protein</fullName>
    </submittedName>
</protein>
<accession>A0A090SZ54</accession>
<proteinExistence type="predicted"/>
<dbReference type="Proteomes" id="UP000029224">
    <property type="component" value="Unassembled WGS sequence"/>
</dbReference>
<dbReference type="AlphaFoldDB" id="A0A090SZ54"/>
<dbReference type="EMBL" id="BBMT01000001">
    <property type="protein sequence ID" value="GAL32233.1"/>
    <property type="molecule type" value="Genomic_DNA"/>
</dbReference>